<accession>D9I6D9</accession>
<evidence type="ECO:0000313" key="3">
    <source>
        <dbReference type="Proteomes" id="UP000000330"/>
    </source>
</evidence>
<dbReference type="GeneID" id="10323192"/>
<dbReference type="RefSeq" id="YP_004300786.1">
    <property type="nucleotide sequence ID" value="NC_015250.1"/>
</dbReference>
<comment type="subunit">
    <text evidence="1">Homooligomer. Interacts with holin (via N-terminus).</text>
</comment>
<dbReference type="Proteomes" id="UP000000330">
    <property type="component" value="Segment"/>
</dbReference>
<evidence type="ECO:0000256" key="1">
    <source>
        <dbReference type="HAMAP-Rule" id="MF_04112"/>
    </source>
</evidence>
<evidence type="ECO:0000313" key="2">
    <source>
        <dbReference type="EMBL" id="ADJ19520.1"/>
    </source>
</evidence>
<sequence>MEIKDILNIQREAWRKGHDNYGTDLDVLAAIYHFLKRFNHLNPAQKKALESLEKVDNIKYAKRLCSRANKAARHLVVTLK</sequence>
<feature type="site" description="Interaction with holin" evidence="1">
    <location>
        <position position="40"/>
    </location>
</feature>
<dbReference type="KEGG" id="vg:10323192"/>
<dbReference type="InterPro" id="IPR034688">
    <property type="entry name" value="Linr3"/>
</dbReference>
<dbReference type="HAMAP" id="MF_04112">
    <property type="entry name" value="Linr3_BPT4"/>
    <property type="match status" value="1"/>
</dbReference>
<protein>
    <recommendedName>
        <fullName evidence="1">Lysis inhibition accessory protein</fullName>
    </recommendedName>
</protein>
<dbReference type="EMBL" id="HM114315">
    <property type="protein sequence ID" value="ADJ19520.1"/>
    <property type="molecule type" value="Genomic_DNA"/>
</dbReference>
<keyword evidence="3" id="KW-1185">Reference proteome</keyword>
<dbReference type="GO" id="GO:0140678">
    <property type="term" value="F:molecular function inhibitor activity"/>
    <property type="evidence" value="ECO:0007669"/>
    <property type="project" value="UniProtKB-UniRule"/>
</dbReference>
<comment type="function">
    <text evidence="1">Probably binds to the cytoplasmic part of the holin during lysis inhibition and stabilizes the holin-antiholin complex thereby resulting in a robust block of the hole formation.</text>
</comment>
<reference evidence="2 3" key="1">
    <citation type="journal article" date="2010" name="Virol. J.">
        <title>Genomes of the T4-related bacteriophages as windows on microbial genome evolution.</title>
        <authorList>
            <person name="Petrov V.M."/>
            <person name="Ratnayaka S."/>
            <person name="Nolan J.M."/>
            <person name="Miller E.S."/>
            <person name="Karam J.D."/>
        </authorList>
    </citation>
    <scope>NUCLEOTIDE SEQUENCE [LARGE SCALE GENOMIC DNA]</scope>
    <source>
        <strain evidence="2">Acj133</strain>
    </source>
</reference>
<gene>
    <name evidence="2" type="primary">rIII</name>
    <name evidence="2" type="ORF">Acj133p205</name>
</gene>
<organism evidence="2 3">
    <name type="scientific">Acinetobacter phage 133</name>
    <dbReference type="NCBI Taxonomy" id="2919552"/>
    <lineage>
        <taxon>Viruses</taxon>
        <taxon>Duplodnaviria</taxon>
        <taxon>Heunggongvirae</taxon>
        <taxon>Uroviricota</taxon>
        <taxon>Caudoviricetes</taxon>
        <taxon>Pantevenvirales</taxon>
        <taxon>Straboviridae</taxon>
        <taxon>Tevenvirinae</taxon>
        <taxon>Centumtrigintavirus</taxon>
        <taxon>Centumtrigintavirus cv133</taxon>
        <taxon>Acinetobacter virus 133</taxon>
    </lineage>
</organism>
<comment type="similarity">
    <text evidence="1">Belongs to the T4likevirus lysis inhibition accessory protein rIII family.</text>
</comment>
<proteinExistence type="inferred from homology"/>
<name>D9I6D9_9CAUD</name>